<feature type="compositionally biased region" description="Pro residues" evidence="1">
    <location>
        <begin position="54"/>
        <end position="69"/>
    </location>
</feature>
<proteinExistence type="predicted"/>
<comment type="caution">
    <text evidence="2">The sequence shown here is derived from an EMBL/GenBank/DDBJ whole genome shotgun (WGS) entry which is preliminary data.</text>
</comment>
<feature type="compositionally biased region" description="Basic and acidic residues" evidence="1">
    <location>
        <begin position="177"/>
        <end position="186"/>
    </location>
</feature>
<feature type="compositionally biased region" description="Polar residues" evidence="1">
    <location>
        <begin position="268"/>
        <end position="284"/>
    </location>
</feature>
<dbReference type="EMBL" id="JAACJM010000030">
    <property type="protein sequence ID" value="KAF5364929.1"/>
    <property type="molecule type" value="Genomic_DNA"/>
</dbReference>
<organism evidence="2 3">
    <name type="scientific">Tetrapyrgos nigripes</name>
    <dbReference type="NCBI Taxonomy" id="182062"/>
    <lineage>
        <taxon>Eukaryota</taxon>
        <taxon>Fungi</taxon>
        <taxon>Dikarya</taxon>
        <taxon>Basidiomycota</taxon>
        <taxon>Agaricomycotina</taxon>
        <taxon>Agaricomycetes</taxon>
        <taxon>Agaricomycetidae</taxon>
        <taxon>Agaricales</taxon>
        <taxon>Marasmiineae</taxon>
        <taxon>Marasmiaceae</taxon>
        <taxon>Tetrapyrgos</taxon>
    </lineage>
</organism>
<reference evidence="2 3" key="1">
    <citation type="journal article" date="2020" name="ISME J.">
        <title>Uncovering the hidden diversity of litter-decomposition mechanisms in mushroom-forming fungi.</title>
        <authorList>
            <person name="Floudas D."/>
            <person name="Bentzer J."/>
            <person name="Ahren D."/>
            <person name="Johansson T."/>
            <person name="Persson P."/>
            <person name="Tunlid A."/>
        </authorList>
    </citation>
    <scope>NUCLEOTIDE SEQUENCE [LARGE SCALE GENOMIC DNA]</scope>
    <source>
        <strain evidence="2 3">CBS 291.85</strain>
    </source>
</reference>
<keyword evidence="3" id="KW-1185">Reference proteome</keyword>
<evidence type="ECO:0000313" key="3">
    <source>
        <dbReference type="Proteomes" id="UP000559256"/>
    </source>
</evidence>
<feature type="compositionally biased region" description="Basic and acidic residues" evidence="1">
    <location>
        <begin position="558"/>
        <end position="595"/>
    </location>
</feature>
<name>A0A8H5LPR8_9AGAR</name>
<feature type="region of interest" description="Disordered" evidence="1">
    <location>
        <begin position="159"/>
        <end position="683"/>
    </location>
</feature>
<dbReference type="AlphaFoldDB" id="A0A8H5LPR8"/>
<feature type="compositionally biased region" description="Low complexity" evidence="1">
    <location>
        <begin position="213"/>
        <end position="232"/>
    </location>
</feature>
<feature type="compositionally biased region" description="Basic and acidic residues" evidence="1">
    <location>
        <begin position="527"/>
        <end position="547"/>
    </location>
</feature>
<feature type="compositionally biased region" description="Polar residues" evidence="1">
    <location>
        <begin position="480"/>
        <end position="499"/>
    </location>
</feature>
<feature type="compositionally biased region" description="Polar residues" evidence="1">
    <location>
        <begin position="455"/>
        <end position="470"/>
    </location>
</feature>
<evidence type="ECO:0000313" key="2">
    <source>
        <dbReference type="EMBL" id="KAF5364929.1"/>
    </source>
</evidence>
<feature type="compositionally biased region" description="Low complexity" evidence="1">
    <location>
        <begin position="385"/>
        <end position="394"/>
    </location>
</feature>
<evidence type="ECO:0000256" key="1">
    <source>
        <dbReference type="SAM" id="MobiDB-lite"/>
    </source>
</evidence>
<sequence length="683" mass="73400">MKTTMSSVPLLLESFPAPPTFIPSTPSTGHYPSSPTTNFSPPSSLSGHSGSSSNPPPSRPPSVPLPPIPRNSRDSDVSFAMLSPQSRTARPAFIRSRSETHYSSAGSARPDSVMSTASAWSIGKSYEGHALDIHREEEAYDGIHRDTDDDEPEVQLTRLRMSISPMPPSPEPGTQRGTKDTKERELLSAVSMNDLPPSSDVEDDVPPNKRISSDSIASVATSSSVVVLQSSLRRNKPKRISTGDVHRSSLLPNSASTTSLTSNSAISPQSLLGSWPNTPNTPFVYTQPPTPLTPAFTESEIDTSPALDDFPVSASPSGTQAPTDGASSSTFTSAATSNSPEVSVDPHALHRELRSARSRSRGHRERLGMIHPLTPDVDTPPLPSTPMSATSPSSEQAVHPPSNRPIKSEPVRKRSTSPDLTALLSETRSRTRSRTRTRKSGRSSGANTPLGGSASARNSHHSTGSGSVIESSRKRRFYLPSSTSMPTRSPGSFEGASTPSRRSGGDRSAASVTSSSLSRGRKTSQRYLDHNHDEEERRIRRLERELDGEGSGSGSENELDRGRDIRGFGFDGIERVEGERGKRGGDGRNTNRDTMDDIFGEYLGSEAGSEYGGHDHGEEDRGESGSGLGSEGEDSDSSLDLHTPLPGWRLGHPRIVNGKTNNRENGRKDTLGMRSKDKLKAWF</sequence>
<feature type="compositionally biased region" description="Low complexity" evidence="1">
    <location>
        <begin position="500"/>
        <end position="518"/>
    </location>
</feature>
<feature type="region of interest" description="Disordered" evidence="1">
    <location>
        <begin position="1"/>
        <end position="116"/>
    </location>
</feature>
<protein>
    <submittedName>
        <fullName evidence="2">Uncharacterized protein</fullName>
    </submittedName>
</protein>
<feature type="compositionally biased region" description="Polar residues" evidence="1">
    <location>
        <begin position="22"/>
        <end position="31"/>
    </location>
</feature>
<feature type="compositionally biased region" description="Basic and acidic residues" evidence="1">
    <location>
        <begin position="661"/>
        <end position="683"/>
    </location>
</feature>
<feature type="compositionally biased region" description="Basic residues" evidence="1">
    <location>
        <begin position="430"/>
        <end position="441"/>
    </location>
</feature>
<feature type="compositionally biased region" description="Low complexity" evidence="1">
    <location>
        <begin position="248"/>
        <end position="267"/>
    </location>
</feature>
<feature type="compositionally biased region" description="Low complexity" evidence="1">
    <location>
        <begin position="326"/>
        <end position="339"/>
    </location>
</feature>
<dbReference type="Proteomes" id="UP000559256">
    <property type="component" value="Unassembled WGS sequence"/>
</dbReference>
<accession>A0A8H5LPR8</accession>
<feature type="compositionally biased region" description="Low complexity" evidence="1">
    <location>
        <begin position="32"/>
        <end position="53"/>
    </location>
</feature>
<gene>
    <name evidence="2" type="ORF">D9758_008182</name>
</gene>
<feature type="compositionally biased region" description="Basic and acidic residues" evidence="1">
    <location>
        <begin position="612"/>
        <end position="623"/>
    </location>
</feature>